<feature type="domain" description="BZIP" evidence="8">
    <location>
        <begin position="18"/>
        <end position="81"/>
    </location>
</feature>
<protein>
    <submittedName>
        <fullName evidence="10">BZIP domain-containing protein</fullName>
    </submittedName>
</protein>
<evidence type="ECO:0000256" key="4">
    <source>
        <dbReference type="ARBA" id="ARBA00023125"/>
    </source>
</evidence>
<dbReference type="PANTHER" id="PTHR23334:SF69">
    <property type="entry name" value="CCAAT_ENHANCER-BINDING PROTEIN GAMMA"/>
    <property type="match status" value="1"/>
</dbReference>
<evidence type="ECO:0000259" key="8">
    <source>
        <dbReference type="PROSITE" id="PS50217"/>
    </source>
</evidence>
<organism evidence="9 10">
    <name type="scientific">Plectus sambesii</name>
    <dbReference type="NCBI Taxonomy" id="2011161"/>
    <lineage>
        <taxon>Eukaryota</taxon>
        <taxon>Metazoa</taxon>
        <taxon>Ecdysozoa</taxon>
        <taxon>Nematoda</taxon>
        <taxon>Chromadorea</taxon>
        <taxon>Plectida</taxon>
        <taxon>Plectina</taxon>
        <taxon>Plectoidea</taxon>
        <taxon>Plectidae</taxon>
        <taxon>Plectus</taxon>
    </lineage>
</organism>
<dbReference type="AlphaFoldDB" id="A0A914W4F6"/>
<evidence type="ECO:0000256" key="7">
    <source>
        <dbReference type="SAM" id="MobiDB-lite"/>
    </source>
</evidence>
<comment type="similarity">
    <text evidence="2">Belongs to the bZIP family. C/EBP subfamily.</text>
</comment>
<evidence type="ECO:0000256" key="3">
    <source>
        <dbReference type="ARBA" id="ARBA00023015"/>
    </source>
</evidence>
<evidence type="ECO:0000256" key="6">
    <source>
        <dbReference type="ARBA" id="ARBA00023242"/>
    </source>
</evidence>
<dbReference type="Pfam" id="PF07716">
    <property type="entry name" value="bZIP_2"/>
    <property type="match status" value="1"/>
</dbReference>
<dbReference type="PROSITE" id="PS50217">
    <property type="entry name" value="BZIP"/>
    <property type="match status" value="1"/>
</dbReference>
<evidence type="ECO:0000256" key="5">
    <source>
        <dbReference type="ARBA" id="ARBA00023163"/>
    </source>
</evidence>
<dbReference type="InterPro" id="IPR046347">
    <property type="entry name" value="bZIP_sf"/>
</dbReference>
<dbReference type="InterPro" id="IPR031106">
    <property type="entry name" value="C/EBP"/>
</dbReference>
<feature type="region of interest" description="Disordered" evidence="7">
    <location>
        <begin position="95"/>
        <end position="127"/>
    </location>
</feature>
<dbReference type="PANTHER" id="PTHR23334">
    <property type="entry name" value="CCAAT/ENHANCER BINDING PROTEIN"/>
    <property type="match status" value="1"/>
</dbReference>
<keyword evidence="3" id="KW-0805">Transcription regulation</keyword>
<feature type="region of interest" description="Disordered" evidence="7">
    <location>
        <begin position="1"/>
        <end position="51"/>
    </location>
</feature>
<evidence type="ECO:0000256" key="1">
    <source>
        <dbReference type="ARBA" id="ARBA00004123"/>
    </source>
</evidence>
<dbReference type="Proteomes" id="UP000887566">
    <property type="component" value="Unplaced"/>
</dbReference>
<dbReference type="SUPFAM" id="SSF57959">
    <property type="entry name" value="Leucine zipper domain"/>
    <property type="match status" value="1"/>
</dbReference>
<feature type="compositionally biased region" description="Low complexity" evidence="7">
    <location>
        <begin position="95"/>
        <end position="115"/>
    </location>
</feature>
<dbReference type="SMART" id="SM00338">
    <property type="entry name" value="BRLZ"/>
    <property type="match status" value="1"/>
</dbReference>
<dbReference type="GO" id="GO:0006351">
    <property type="term" value="P:DNA-templated transcription"/>
    <property type="evidence" value="ECO:0007669"/>
    <property type="project" value="InterPro"/>
</dbReference>
<sequence>MPGRGGQRKRLSEAEVNTEDYAMKRQRNNDAVTRTRTKKRQEESETVQRVEELRAENTQLERKVEGLQKELSFLKEMFVAYASGDKKKGAAIASDAASTSAASSAAAAPIVTPAKTKLRRGSTIDKK</sequence>
<dbReference type="Gene3D" id="1.20.5.170">
    <property type="match status" value="1"/>
</dbReference>
<feature type="compositionally biased region" description="Basic and acidic residues" evidence="7">
    <location>
        <begin position="40"/>
        <end position="51"/>
    </location>
</feature>
<evidence type="ECO:0000313" key="10">
    <source>
        <dbReference type="WBParaSite" id="PSAMB.scaffold314size57232.g4565.t1"/>
    </source>
</evidence>
<accession>A0A914W4F6</accession>
<name>A0A914W4F6_9BILA</name>
<evidence type="ECO:0000313" key="9">
    <source>
        <dbReference type="Proteomes" id="UP000887566"/>
    </source>
</evidence>
<keyword evidence="5" id="KW-0804">Transcription</keyword>
<keyword evidence="6" id="KW-0539">Nucleus</keyword>
<proteinExistence type="inferred from homology"/>
<keyword evidence="9" id="KW-1185">Reference proteome</keyword>
<reference evidence="10" key="1">
    <citation type="submission" date="2022-11" db="UniProtKB">
        <authorList>
            <consortium name="WormBaseParasite"/>
        </authorList>
    </citation>
    <scope>IDENTIFICATION</scope>
</reference>
<dbReference type="InterPro" id="IPR004827">
    <property type="entry name" value="bZIP"/>
</dbReference>
<comment type="subcellular location">
    <subcellularLocation>
        <location evidence="1">Nucleus</location>
    </subcellularLocation>
</comment>
<keyword evidence="4" id="KW-0238">DNA-binding</keyword>
<dbReference type="WBParaSite" id="PSAMB.scaffold314size57232.g4565.t1">
    <property type="protein sequence ID" value="PSAMB.scaffold314size57232.g4565.t1"/>
    <property type="gene ID" value="PSAMB.scaffold314size57232.g4565"/>
</dbReference>
<dbReference type="GO" id="GO:0000981">
    <property type="term" value="F:DNA-binding transcription factor activity, RNA polymerase II-specific"/>
    <property type="evidence" value="ECO:0007669"/>
    <property type="project" value="TreeGrafter"/>
</dbReference>
<dbReference type="GO" id="GO:0005634">
    <property type="term" value="C:nucleus"/>
    <property type="evidence" value="ECO:0007669"/>
    <property type="project" value="UniProtKB-SubCell"/>
</dbReference>
<dbReference type="GO" id="GO:0000978">
    <property type="term" value="F:RNA polymerase II cis-regulatory region sequence-specific DNA binding"/>
    <property type="evidence" value="ECO:0007669"/>
    <property type="project" value="TreeGrafter"/>
</dbReference>
<evidence type="ECO:0000256" key="2">
    <source>
        <dbReference type="ARBA" id="ARBA00006951"/>
    </source>
</evidence>